<dbReference type="CDD" id="cd04196">
    <property type="entry name" value="GT_2_like_d"/>
    <property type="match status" value="1"/>
</dbReference>
<dbReference type="PANTHER" id="PTHR43685">
    <property type="entry name" value="GLYCOSYLTRANSFERASE"/>
    <property type="match status" value="1"/>
</dbReference>
<dbReference type="InterPro" id="IPR029044">
    <property type="entry name" value="Nucleotide-diphossugar_trans"/>
</dbReference>
<keyword evidence="3 5" id="KW-0808">Transferase</keyword>
<evidence type="ECO:0000256" key="2">
    <source>
        <dbReference type="ARBA" id="ARBA00022676"/>
    </source>
</evidence>
<evidence type="ECO:0000313" key="5">
    <source>
        <dbReference type="EMBL" id="VAY86972.1"/>
    </source>
</evidence>
<proteinExistence type="inferred from homology"/>
<dbReference type="PANTHER" id="PTHR43685:SF5">
    <property type="entry name" value="GLYCOSYLTRANSFERASE EPSE-RELATED"/>
    <property type="match status" value="1"/>
</dbReference>
<organism evidence="5">
    <name type="scientific">mine drainage metagenome</name>
    <dbReference type="NCBI Taxonomy" id="410659"/>
    <lineage>
        <taxon>unclassified sequences</taxon>
        <taxon>metagenomes</taxon>
        <taxon>ecological metagenomes</taxon>
    </lineage>
</organism>
<dbReference type="Pfam" id="PF00535">
    <property type="entry name" value="Glycos_transf_2"/>
    <property type="match status" value="1"/>
</dbReference>
<dbReference type="GO" id="GO:0016757">
    <property type="term" value="F:glycosyltransferase activity"/>
    <property type="evidence" value="ECO:0007669"/>
    <property type="project" value="UniProtKB-KW"/>
</dbReference>
<feature type="domain" description="Glycosyltransferase 2-like" evidence="4">
    <location>
        <begin position="23"/>
        <end position="131"/>
    </location>
</feature>
<keyword evidence="2 5" id="KW-0328">Glycosyltransferase</keyword>
<dbReference type="EC" id="2.4.-.-" evidence="5"/>
<dbReference type="Gene3D" id="3.90.550.10">
    <property type="entry name" value="Spore Coat Polysaccharide Biosynthesis Protein SpsA, Chain A"/>
    <property type="match status" value="1"/>
</dbReference>
<sequence>MSLLHNLEDPDLENTGSHTSVAILLATYNGGAFLREQLASYEAQHHGNWYVWASDDGSTDRTLEILAEYQERWGKRMTVVAGPHQGFVANFLSLVCRPEINADYYAYSDQDDLWEPEKLTRAVAWLSMVPPSIPALYCARTRLVDEQGRDRGFSPLMRRPPSFANALMQNIAGGNTMVFNAAACALLRSVEPGVEVVTFDWWTYLVVTGCGGQVHYDPIPTLRYRQHGQNLVGASISWSKRWARLGFMWKRRYVLWTDIHARALQSLGPCLTLENALILRTFLWARQQTLGKRLLGLKRSGVYRQHLVGQLGLFLAALFNRI</sequence>
<evidence type="ECO:0000256" key="1">
    <source>
        <dbReference type="ARBA" id="ARBA00006739"/>
    </source>
</evidence>
<dbReference type="AlphaFoldDB" id="A0A3P3ZM33"/>
<dbReference type="InterPro" id="IPR050834">
    <property type="entry name" value="Glycosyltransf_2"/>
</dbReference>
<dbReference type="EMBL" id="UOYP01000067">
    <property type="protein sequence ID" value="VAY86972.1"/>
    <property type="molecule type" value="Genomic_DNA"/>
</dbReference>
<dbReference type="InterPro" id="IPR001173">
    <property type="entry name" value="Glyco_trans_2-like"/>
</dbReference>
<accession>A0A3P3ZM33</accession>
<gene>
    <name evidence="5" type="primary">epsE</name>
    <name evidence="5" type="ORF">CARN8_1590001</name>
</gene>
<protein>
    <submittedName>
        <fullName evidence="5">Putative glycosyltransferase EpsE</fullName>
        <ecNumber evidence="5">2.4.-.-</ecNumber>
    </submittedName>
</protein>
<evidence type="ECO:0000259" key="4">
    <source>
        <dbReference type="Pfam" id="PF00535"/>
    </source>
</evidence>
<comment type="similarity">
    <text evidence="1">Belongs to the glycosyltransferase 2 family.</text>
</comment>
<evidence type="ECO:0000256" key="3">
    <source>
        <dbReference type="ARBA" id="ARBA00022679"/>
    </source>
</evidence>
<reference evidence="5" key="1">
    <citation type="submission" date="2018-10" db="EMBL/GenBank/DDBJ databases">
        <authorList>
            <person name="Plewniak F."/>
        </authorList>
    </citation>
    <scope>NUCLEOTIDE SEQUENCE</scope>
</reference>
<name>A0A3P3ZM33_9ZZZZ</name>
<dbReference type="SUPFAM" id="SSF53448">
    <property type="entry name" value="Nucleotide-diphospho-sugar transferases"/>
    <property type="match status" value="1"/>
</dbReference>